<accession>A0ABS5TZS0</accession>
<evidence type="ECO:0008006" key="3">
    <source>
        <dbReference type="Google" id="ProtNLM"/>
    </source>
</evidence>
<evidence type="ECO:0000313" key="2">
    <source>
        <dbReference type="Proteomes" id="UP000722125"/>
    </source>
</evidence>
<reference evidence="1 2" key="1">
    <citation type="submission" date="2021-05" db="EMBL/GenBank/DDBJ databases">
        <title>Description of Cellulomonas sp. DKR-3 sp. nov.</title>
        <authorList>
            <person name="Dahal R.H."/>
            <person name="Chaudhary D.K."/>
        </authorList>
    </citation>
    <scope>NUCLEOTIDE SEQUENCE [LARGE SCALE GENOMIC DNA]</scope>
    <source>
        <strain evidence="1 2">DKR-3</strain>
    </source>
</reference>
<proteinExistence type="predicted"/>
<gene>
    <name evidence="1" type="ORF">KIN34_10150</name>
</gene>
<evidence type="ECO:0000313" key="1">
    <source>
        <dbReference type="EMBL" id="MBT0994649.1"/>
    </source>
</evidence>
<dbReference type="Proteomes" id="UP000722125">
    <property type="component" value="Unassembled WGS sequence"/>
</dbReference>
<keyword evidence="2" id="KW-1185">Reference proteome</keyword>
<comment type="caution">
    <text evidence="1">The sequence shown here is derived from an EMBL/GenBank/DDBJ whole genome shotgun (WGS) entry which is preliminary data.</text>
</comment>
<dbReference type="Pfam" id="PF20060">
    <property type="entry name" value="DUF6459"/>
    <property type="match status" value="1"/>
</dbReference>
<dbReference type="EMBL" id="JAHBOH010000001">
    <property type="protein sequence ID" value="MBT0994649.1"/>
    <property type="molecule type" value="Genomic_DNA"/>
</dbReference>
<name>A0ABS5TZS0_9CELL</name>
<dbReference type="InterPro" id="IPR045596">
    <property type="entry name" value="DUF6459"/>
</dbReference>
<organism evidence="1 2">
    <name type="scientific">Cellulomonas fulva</name>
    <dbReference type="NCBI Taxonomy" id="2835530"/>
    <lineage>
        <taxon>Bacteria</taxon>
        <taxon>Bacillati</taxon>
        <taxon>Actinomycetota</taxon>
        <taxon>Actinomycetes</taxon>
        <taxon>Micrococcales</taxon>
        <taxon>Cellulomonadaceae</taxon>
        <taxon>Cellulomonas</taxon>
    </lineage>
</organism>
<sequence length="115" mass="12407">MDTERPEQDPRSVTHALALASVEALVGRRSVAQLARWLAPGVYEALRARAGATLRAVGPGASGRAAVVRSLRLCPVEPHVLEASAVVDDGRRVRAVALRLESHRRTWRVTALEIG</sequence>
<protein>
    <recommendedName>
        <fullName evidence="3">3-hydroxyacyl-CoA dehydrogenase</fullName>
    </recommendedName>
</protein>